<evidence type="ECO:0000313" key="4">
    <source>
        <dbReference type="EMBL" id="TXK64957.1"/>
    </source>
</evidence>
<feature type="region of interest" description="Disordered" evidence="2">
    <location>
        <begin position="87"/>
        <end position="111"/>
    </location>
</feature>
<keyword evidence="1" id="KW-0143">Chaperone</keyword>
<dbReference type="SUPFAM" id="SSF46565">
    <property type="entry name" value="Chaperone J-domain"/>
    <property type="match status" value="1"/>
</dbReference>
<evidence type="ECO:0000256" key="2">
    <source>
        <dbReference type="SAM" id="MobiDB-lite"/>
    </source>
</evidence>
<reference evidence="4 5" key="1">
    <citation type="submission" date="2019-08" db="EMBL/GenBank/DDBJ databases">
        <authorList>
            <person name="Karlyshev A.V."/>
        </authorList>
    </citation>
    <scope>NUCLEOTIDE SEQUENCE [LARGE SCALE GENOMIC DNA]</scope>
    <source>
        <strain evidence="4 5">Alg18-2.2</strain>
    </source>
</reference>
<dbReference type="OrthoDB" id="9782583at2"/>
<dbReference type="PANTHER" id="PTHR24074">
    <property type="entry name" value="CO-CHAPERONE PROTEIN DJLA"/>
    <property type="match status" value="1"/>
</dbReference>
<dbReference type="Pfam" id="PF00226">
    <property type="entry name" value="DnaJ"/>
    <property type="match status" value="1"/>
</dbReference>
<evidence type="ECO:0000256" key="1">
    <source>
        <dbReference type="ARBA" id="ARBA00023186"/>
    </source>
</evidence>
<feature type="domain" description="J" evidence="3">
    <location>
        <begin position="44"/>
        <end position="111"/>
    </location>
</feature>
<dbReference type="EMBL" id="VRTS01000002">
    <property type="protein sequence ID" value="TXK64957.1"/>
    <property type="molecule type" value="Genomic_DNA"/>
</dbReference>
<name>A0A5C8KZA9_9GAMM</name>
<evidence type="ECO:0000313" key="5">
    <source>
        <dbReference type="Proteomes" id="UP000321248"/>
    </source>
</evidence>
<dbReference type="RefSeq" id="WP_147890877.1">
    <property type="nucleotide sequence ID" value="NZ_VRTS01000002.1"/>
</dbReference>
<gene>
    <name evidence="4" type="ORF">FU658_03820</name>
</gene>
<dbReference type="CDD" id="cd06257">
    <property type="entry name" value="DnaJ"/>
    <property type="match status" value="1"/>
</dbReference>
<accession>A0A5C8KZA9</accession>
<organism evidence="4 5">
    <name type="scientific">Alkalisalibacterium limincola</name>
    <dbReference type="NCBI Taxonomy" id="2699169"/>
    <lineage>
        <taxon>Bacteria</taxon>
        <taxon>Pseudomonadati</taxon>
        <taxon>Pseudomonadota</taxon>
        <taxon>Gammaproteobacteria</taxon>
        <taxon>Lysobacterales</taxon>
        <taxon>Lysobacteraceae</taxon>
        <taxon>Alkalisalibacterium</taxon>
    </lineage>
</organism>
<dbReference type="InterPro" id="IPR001623">
    <property type="entry name" value="DnaJ_domain"/>
</dbReference>
<dbReference type="InterPro" id="IPR036869">
    <property type="entry name" value="J_dom_sf"/>
</dbReference>
<dbReference type="SMART" id="SM00271">
    <property type="entry name" value="DnaJ"/>
    <property type="match status" value="1"/>
</dbReference>
<dbReference type="Proteomes" id="UP000321248">
    <property type="component" value="Unassembled WGS sequence"/>
</dbReference>
<sequence length="111" mass="12718">MRWYGKVLGFIAGWLLMRHPAGGLIGLAIGHAFDAGWFFRKGPDPYKELGVSETASDAEVERAYRRLITQYHPDRLEGVAEELRKQAQERASSINRAYETIQKERRKPSKD</sequence>
<proteinExistence type="predicted"/>
<dbReference type="PRINTS" id="PR00625">
    <property type="entry name" value="JDOMAIN"/>
</dbReference>
<comment type="caution">
    <text evidence="4">The sequence shown here is derived from an EMBL/GenBank/DDBJ whole genome shotgun (WGS) entry which is preliminary data.</text>
</comment>
<evidence type="ECO:0000259" key="3">
    <source>
        <dbReference type="PROSITE" id="PS50076"/>
    </source>
</evidence>
<dbReference type="InterPro" id="IPR050817">
    <property type="entry name" value="DjlA_DnaK_co-chaperone"/>
</dbReference>
<protein>
    <submittedName>
        <fullName evidence="4">DnaJ domain-containing protein</fullName>
    </submittedName>
</protein>
<keyword evidence="5" id="KW-1185">Reference proteome</keyword>
<dbReference type="Gene3D" id="1.10.287.110">
    <property type="entry name" value="DnaJ domain"/>
    <property type="match status" value="1"/>
</dbReference>
<dbReference type="AlphaFoldDB" id="A0A5C8KZA9"/>
<dbReference type="PROSITE" id="PS50076">
    <property type="entry name" value="DNAJ_2"/>
    <property type="match status" value="1"/>
</dbReference>